<keyword evidence="3" id="KW-1185">Reference proteome</keyword>
<reference evidence="2" key="1">
    <citation type="journal article" date="2020" name="Stud. Mycol.">
        <title>101 Dothideomycetes genomes: a test case for predicting lifestyles and emergence of pathogens.</title>
        <authorList>
            <person name="Haridas S."/>
            <person name="Albert R."/>
            <person name="Binder M."/>
            <person name="Bloem J."/>
            <person name="Labutti K."/>
            <person name="Salamov A."/>
            <person name="Andreopoulos B."/>
            <person name="Baker S."/>
            <person name="Barry K."/>
            <person name="Bills G."/>
            <person name="Bluhm B."/>
            <person name="Cannon C."/>
            <person name="Castanera R."/>
            <person name="Culley D."/>
            <person name="Daum C."/>
            <person name="Ezra D."/>
            <person name="Gonzalez J."/>
            <person name="Henrissat B."/>
            <person name="Kuo A."/>
            <person name="Liang C."/>
            <person name="Lipzen A."/>
            <person name="Lutzoni F."/>
            <person name="Magnuson J."/>
            <person name="Mondo S."/>
            <person name="Nolan M."/>
            <person name="Ohm R."/>
            <person name="Pangilinan J."/>
            <person name="Park H.-J."/>
            <person name="Ramirez L."/>
            <person name="Alfaro M."/>
            <person name="Sun H."/>
            <person name="Tritt A."/>
            <person name="Yoshinaga Y."/>
            <person name="Zwiers L.-H."/>
            <person name="Turgeon B."/>
            <person name="Goodwin S."/>
            <person name="Spatafora J."/>
            <person name="Crous P."/>
            <person name="Grigoriev I."/>
        </authorList>
    </citation>
    <scope>NUCLEOTIDE SEQUENCE</scope>
    <source>
        <strain evidence="2">CBS 122681</strain>
    </source>
</reference>
<dbReference type="AlphaFoldDB" id="A0A6A6TLV5"/>
<evidence type="ECO:0000313" key="3">
    <source>
        <dbReference type="Proteomes" id="UP000799324"/>
    </source>
</evidence>
<evidence type="ECO:0000256" key="1">
    <source>
        <dbReference type="SAM" id="Phobius"/>
    </source>
</evidence>
<proteinExistence type="predicted"/>
<accession>A0A6A6TLV5</accession>
<keyword evidence="1" id="KW-0472">Membrane</keyword>
<feature type="transmembrane region" description="Helical" evidence="1">
    <location>
        <begin position="136"/>
        <end position="162"/>
    </location>
</feature>
<protein>
    <submittedName>
        <fullName evidence="2">Uncharacterized protein</fullName>
    </submittedName>
</protein>
<dbReference type="Proteomes" id="UP000799324">
    <property type="component" value="Unassembled WGS sequence"/>
</dbReference>
<evidence type="ECO:0000313" key="2">
    <source>
        <dbReference type="EMBL" id="KAF2660436.1"/>
    </source>
</evidence>
<gene>
    <name evidence="2" type="ORF">K491DRAFT_674674</name>
</gene>
<keyword evidence="1" id="KW-0812">Transmembrane</keyword>
<name>A0A6A6TLV5_9PLEO</name>
<keyword evidence="1" id="KW-1133">Transmembrane helix</keyword>
<sequence>MFQRGCFVLGLMHQIQVTRNASVRRSLPHQFVRNLNFGAGSTFVVDETTHAKMATGVDGTSLTSGATIGVSIFTIIESESLSFRPPTSALTYSTIAPTGSNGTAQSPNSTTTVSRAQITVDGTDGTSESNISEEALPWIVLGSISGVVVVSIIAFFLGACVIRQQRRNRAISNTESLESQKYKTGLDAMTTAPNELAPTRGSVELDSKPLVLDIMNMTTEQSGFIFNPRPIRCEMEGDELKQESGVYRQVAKVPAFPTYLGRQVFGYYI</sequence>
<dbReference type="EMBL" id="MU004299">
    <property type="protein sequence ID" value="KAF2660436.1"/>
    <property type="molecule type" value="Genomic_DNA"/>
</dbReference>
<organism evidence="2 3">
    <name type="scientific">Lophiostoma macrostomum CBS 122681</name>
    <dbReference type="NCBI Taxonomy" id="1314788"/>
    <lineage>
        <taxon>Eukaryota</taxon>
        <taxon>Fungi</taxon>
        <taxon>Dikarya</taxon>
        <taxon>Ascomycota</taxon>
        <taxon>Pezizomycotina</taxon>
        <taxon>Dothideomycetes</taxon>
        <taxon>Pleosporomycetidae</taxon>
        <taxon>Pleosporales</taxon>
        <taxon>Lophiostomataceae</taxon>
        <taxon>Lophiostoma</taxon>
    </lineage>
</organism>